<comment type="caution">
    <text evidence="1">The sequence shown here is derived from an EMBL/GenBank/DDBJ whole genome shotgun (WGS) entry which is preliminary data.</text>
</comment>
<organism evidence="1 2">
    <name type="scientific">Daphnia magna</name>
    <dbReference type="NCBI Taxonomy" id="35525"/>
    <lineage>
        <taxon>Eukaryota</taxon>
        <taxon>Metazoa</taxon>
        <taxon>Ecdysozoa</taxon>
        <taxon>Arthropoda</taxon>
        <taxon>Crustacea</taxon>
        <taxon>Branchiopoda</taxon>
        <taxon>Diplostraca</taxon>
        <taxon>Cladocera</taxon>
        <taxon>Anomopoda</taxon>
        <taxon>Daphniidae</taxon>
        <taxon>Daphnia</taxon>
    </lineage>
</organism>
<dbReference type="Proteomes" id="UP000076858">
    <property type="component" value="Unassembled WGS sequence"/>
</dbReference>
<protein>
    <submittedName>
        <fullName evidence="1">Uncharacterized protein</fullName>
    </submittedName>
</protein>
<gene>
    <name evidence="1" type="ORF">APZ42_011988</name>
</gene>
<dbReference type="AlphaFoldDB" id="A0A162SBC8"/>
<accession>A0A162SBC8</accession>
<keyword evidence="2" id="KW-1185">Reference proteome</keyword>
<evidence type="ECO:0000313" key="1">
    <source>
        <dbReference type="EMBL" id="KZS21152.1"/>
    </source>
</evidence>
<proteinExistence type="predicted"/>
<reference evidence="1 2" key="1">
    <citation type="submission" date="2016-03" db="EMBL/GenBank/DDBJ databases">
        <title>EvidentialGene: Evidence-directed Construction of Genes on Genomes.</title>
        <authorList>
            <person name="Gilbert D.G."/>
            <person name="Choi J.-H."/>
            <person name="Mockaitis K."/>
            <person name="Colbourne J."/>
            <person name="Pfrender M."/>
        </authorList>
    </citation>
    <scope>NUCLEOTIDE SEQUENCE [LARGE SCALE GENOMIC DNA]</scope>
    <source>
        <strain evidence="1 2">Xinb3</strain>
        <tissue evidence="1">Complete organism</tissue>
    </source>
</reference>
<evidence type="ECO:0000313" key="2">
    <source>
        <dbReference type="Proteomes" id="UP000076858"/>
    </source>
</evidence>
<dbReference type="EMBL" id="LRGB01000064">
    <property type="protein sequence ID" value="KZS21152.1"/>
    <property type="molecule type" value="Genomic_DNA"/>
</dbReference>
<name>A0A162SBC8_9CRUS</name>
<sequence length="81" mass="9583">MILIRNWTINSGLMTAIISFVSDIGYYYNYNNINICKVCLNLRKDCFDRNFCRNMTIERLCWLKLGFTLCTKVDSMRLLTP</sequence>